<keyword evidence="5" id="KW-1015">Disulfide bond</keyword>
<accession>A0A8B6H884</accession>
<protein>
    <recommendedName>
        <fullName evidence="7">MACPF domain-containing protein</fullName>
    </recommendedName>
</protein>
<comment type="caution">
    <text evidence="8">The sequence shown here is derived from an EMBL/GenBank/DDBJ whole genome shotgun (WGS) entry which is preliminary data.</text>
</comment>
<proteinExistence type="predicted"/>
<dbReference type="Pfam" id="PF01823">
    <property type="entry name" value="MACPF"/>
    <property type="match status" value="1"/>
</dbReference>
<dbReference type="PROSITE" id="PS00279">
    <property type="entry name" value="MACPF_1"/>
    <property type="match status" value="1"/>
</dbReference>
<evidence type="ECO:0000259" key="7">
    <source>
        <dbReference type="PROSITE" id="PS51412"/>
    </source>
</evidence>
<feature type="chain" id="PRO_5032549204" description="MACPF domain-containing protein" evidence="6">
    <location>
        <begin position="21"/>
        <end position="574"/>
    </location>
</feature>
<dbReference type="OrthoDB" id="6154128at2759"/>
<evidence type="ECO:0000256" key="6">
    <source>
        <dbReference type="SAM" id="SignalP"/>
    </source>
</evidence>
<keyword evidence="3" id="KW-0964">Secreted</keyword>
<gene>
    <name evidence="8" type="ORF">MGAL_10B041098</name>
</gene>
<dbReference type="InterPro" id="IPR020863">
    <property type="entry name" value="MACPF_CS"/>
</dbReference>
<evidence type="ECO:0000256" key="4">
    <source>
        <dbReference type="ARBA" id="ARBA00023136"/>
    </source>
</evidence>
<evidence type="ECO:0000256" key="1">
    <source>
        <dbReference type="ARBA" id="ARBA00004370"/>
    </source>
</evidence>
<dbReference type="PROSITE" id="PS51412">
    <property type="entry name" value="MACPF_2"/>
    <property type="match status" value="1"/>
</dbReference>
<dbReference type="Proteomes" id="UP000596742">
    <property type="component" value="Unassembled WGS sequence"/>
</dbReference>
<comment type="subcellular location">
    <subcellularLocation>
        <location evidence="1">Membrane</location>
    </subcellularLocation>
    <subcellularLocation>
        <location evidence="2">Secreted</location>
    </subcellularLocation>
</comment>
<feature type="signal peptide" evidence="6">
    <location>
        <begin position="1"/>
        <end position="20"/>
    </location>
</feature>
<evidence type="ECO:0000313" key="9">
    <source>
        <dbReference type="Proteomes" id="UP000596742"/>
    </source>
</evidence>
<sequence length="574" mass="65220">MHFPQSCILVIFILPKILLAKNCDNVPPFLYRMRDGVDITKLDLLPIDIGGNDGFRNPVFDFTCDNEQKRTINNIKYDIPDQVWGIVNIPNGWLNSNIKIQKTSHAVKRSMATNVDVGFKSGIFSASGSYQKIQDYITNSSKYIEEVTSYTSGYKINMMPSWALELGRVAKMYIDRFLPPALTGDSSSKYMTFIETFGTHYVKQGKFGGLLRLVLATDQSYYLGKTESKIKAEASATFFNVIKLGGGGSSNTQKVDENFKSATQKSIRYYGGRTNLIATNGISEWQPTVAKDPWLFGGGLTEISGMIADNNKKQSMKRAVQVYTDKAYLRELLRVISWLYSSRKWDRNRSILNNYKNQAHVLLHENLPDHNKITILGNTIEHATVVPDWFRRTKLCYEWYAGRDGGQCGGKAARHLCAEVNQMTKYYQDDTDDRKGGCFMRWGLFSSGYDDWFRNVKICYKWAAGGNRDQCGVNIPNTLCGSTNSYTRYYMDDSDDRAHGCKMQWMLSVPSNAPLWMQNAEICFEWYPDNDIEQCGGGAQRKLCARANSFTTVYLDDTDDRRGGCQMRWGIKVI</sequence>
<evidence type="ECO:0000313" key="8">
    <source>
        <dbReference type="EMBL" id="VDI76054.1"/>
    </source>
</evidence>
<name>A0A8B6H884_MYTGA</name>
<dbReference type="GO" id="GO:0016020">
    <property type="term" value="C:membrane"/>
    <property type="evidence" value="ECO:0007669"/>
    <property type="project" value="UniProtKB-SubCell"/>
</dbReference>
<feature type="domain" description="MACPF" evidence="7">
    <location>
        <begin position="16"/>
        <end position="336"/>
    </location>
</feature>
<keyword evidence="4" id="KW-0472">Membrane</keyword>
<keyword evidence="6" id="KW-0732">Signal</keyword>
<dbReference type="AlphaFoldDB" id="A0A8B6H884"/>
<reference evidence="8" key="1">
    <citation type="submission" date="2018-11" db="EMBL/GenBank/DDBJ databases">
        <authorList>
            <person name="Alioto T."/>
            <person name="Alioto T."/>
        </authorList>
    </citation>
    <scope>NUCLEOTIDE SEQUENCE</scope>
</reference>
<dbReference type="GO" id="GO:0005576">
    <property type="term" value="C:extracellular region"/>
    <property type="evidence" value="ECO:0007669"/>
    <property type="project" value="UniProtKB-SubCell"/>
</dbReference>
<evidence type="ECO:0000256" key="3">
    <source>
        <dbReference type="ARBA" id="ARBA00022525"/>
    </source>
</evidence>
<dbReference type="EMBL" id="UYJE01009713">
    <property type="protein sequence ID" value="VDI76054.1"/>
    <property type="molecule type" value="Genomic_DNA"/>
</dbReference>
<evidence type="ECO:0000256" key="5">
    <source>
        <dbReference type="ARBA" id="ARBA00023157"/>
    </source>
</evidence>
<organism evidence="8 9">
    <name type="scientific">Mytilus galloprovincialis</name>
    <name type="common">Mediterranean mussel</name>
    <dbReference type="NCBI Taxonomy" id="29158"/>
    <lineage>
        <taxon>Eukaryota</taxon>
        <taxon>Metazoa</taxon>
        <taxon>Spiralia</taxon>
        <taxon>Lophotrochozoa</taxon>
        <taxon>Mollusca</taxon>
        <taxon>Bivalvia</taxon>
        <taxon>Autobranchia</taxon>
        <taxon>Pteriomorphia</taxon>
        <taxon>Mytilida</taxon>
        <taxon>Mytiloidea</taxon>
        <taxon>Mytilidae</taxon>
        <taxon>Mytilinae</taxon>
        <taxon>Mytilus</taxon>
    </lineage>
</organism>
<dbReference type="InterPro" id="IPR020864">
    <property type="entry name" value="MACPF"/>
</dbReference>
<evidence type="ECO:0000256" key="2">
    <source>
        <dbReference type="ARBA" id="ARBA00004613"/>
    </source>
</evidence>
<keyword evidence="9" id="KW-1185">Reference proteome</keyword>